<evidence type="ECO:0000313" key="4">
    <source>
        <dbReference type="Proteomes" id="UP001597519"/>
    </source>
</evidence>
<dbReference type="InterPro" id="IPR051910">
    <property type="entry name" value="ComF/GntX_DNA_util-trans"/>
</dbReference>
<dbReference type="RefSeq" id="WP_377773017.1">
    <property type="nucleotide sequence ID" value="NZ_JBHUOQ010000001.1"/>
</dbReference>
<dbReference type="Gene3D" id="3.40.50.2020">
    <property type="match status" value="1"/>
</dbReference>
<dbReference type="PANTHER" id="PTHR47505">
    <property type="entry name" value="DNA UTILIZATION PROTEIN YHGH"/>
    <property type="match status" value="1"/>
</dbReference>
<keyword evidence="4" id="KW-1185">Reference proteome</keyword>
<dbReference type="InterPro" id="IPR029057">
    <property type="entry name" value="PRTase-like"/>
</dbReference>
<reference evidence="4" key="1">
    <citation type="journal article" date="2019" name="Int. J. Syst. Evol. Microbiol.">
        <title>The Global Catalogue of Microorganisms (GCM) 10K type strain sequencing project: providing services to taxonomists for standard genome sequencing and annotation.</title>
        <authorList>
            <consortium name="The Broad Institute Genomics Platform"/>
            <consortium name="The Broad Institute Genome Sequencing Center for Infectious Disease"/>
            <person name="Wu L."/>
            <person name="Ma J."/>
        </authorList>
    </citation>
    <scope>NUCLEOTIDE SEQUENCE [LARGE SCALE GENOMIC DNA]</scope>
    <source>
        <strain evidence="4">KCTC 33575</strain>
    </source>
</reference>
<name>A0ABW5WY12_9STAP</name>
<gene>
    <name evidence="3" type="ORF">ACFSX4_07220</name>
</gene>
<dbReference type="EMBL" id="JBHUOQ010000001">
    <property type="protein sequence ID" value="MFD2830259.1"/>
    <property type="molecule type" value="Genomic_DNA"/>
</dbReference>
<accession>A0ABW5WY12</accession>
<organism evidence="3 4">
    <name type="scientific">Corticicoccus populi</name>
    <dbReference type="NCBI Taxonomy" id="1812821"/>
    <lineage>
        <taxon>Bacteria</taxon>
        <taxon>Bacillati</taxon>
        <taxon>Bacillota</taxon>
        <taxon>Bacilli</taxon>
        <taxon>Bacillales</taxon>
        <taxon>Staphylococcaceae</taxon>
        <taxon>Corticicoccus</taxon>
    </lineage>
</organism>
<evidence type="ECO:0000313" key="3">
    <source>
        <dbReference type="EMBL" id="MFD2830259.1"/>
    </source>
</evidence>
<sequence length="208" mass="23797">MITLFQKVKPLCISCEVSLGEWRPGERCARCYHLKKPGMTDCPDCQALAIYPPLRKITCMLDYNEEVKMLFHRYKFVGDAALAEVLAMFLKYNFREYDVIIPVPVSAGRLRERGFNQTAMVLDVLKIKYQDILVTEKTERQSELKKTERLKRINPFRFKEGFDADSIQGSKVLIVDDIYTTGITVHQAAVSLYTGNPSVIDVLTFSKA</sequence>
<comment type="caution">
    <text evidence="3">The sequence shown here is derived from an EMBL/GenBank/DDBJ whole genome shotgun (WGS) entry which is preliminary data.</text>
</comment>
<feature type="domain" description="Phosphoribosyltransferase" evidence="2">
    <location>
        <begin position="120"/>
        <end position="202"/>
    </location>
</feature>
<protein>
    <submittedName>
        <fullName evidence="3">ComF family protein</fullName>
    </submittedName>
</protein>
<dbReference type="InterPro" id="IPR000836">
    <property type="entry name" value="PRTase_dom"/>
</dbReference>
<evidence type="ECO:0000259" key="2">
    <source>
        <dbReference type="Pfam" id="PF00156"/>
    </source>
</evidence>
<dbReference type="Pfam" id="PF00156">
    <property type="entry name" value="Pribosyltran"/>
    <property type="match status" value="1"/>
</dbReference>
<dbReference type="PANTHER" id="PTHR47505:SF1">
    <property type="entry name" value="DNA UTILIZATION PROTEIN YHGH"/>
    <property type="match status" value="1"/>
</dbReference>
<dbReference type="Proteomes" id="UP001597519">
    <property type="component" value="Unassembled WGS sequence"/>
</dbReference>
<dbReference type="CDD" id="cd06223">
    <property type="entry name" value="PRTases_typeI"/>
    <property type="match status" value="1"/>
</dbReference>
<dbReference type="SUPFAM" id="SSF53271">
    <property type="entry name" value="PRTase-like"/>
    <property type="match status" value="1"/>
</dbReference>
<proteinExistence type="inferred from homology"/>
<evidence type="ECO:0000256" key="1">
    <source>
        <dbReference type="ARBA" id="ARBA00008007"/>
    </source>
</evidence>
<comment type="similarity">
    <text evidence="1">Belongs to the ComF/GntX family.</text>
</comment>